<feature type="signal peptide" evidence="1">
    <location>
        <begin position="1"/>
        <end position="30"/>
    </location>
</feature>
<sequence>MTTNITFARRPIACAILACSLFTIPISSQAARFQLGDLHGSFDSTISIGASWRATGIDKELVAPGNFPGGEAQSSTNDDGNLNFKRGKTYSKIVKGVHDLSLNYENVGAFTRFKYWYDKELADESRPHGHGPNQYQPGAKLNDDNFSDNAKFSGFEFLDAFVYGNFYLGNVPTNLRLGRQVISWGESTFISNSINAVNPFDVAAFRRPGAEIKEGLLPVNMVYLNAGLTEDLSLEAFYQLEWKKTEIDACGTYFSTTDVVADGCNFLTLSPDFPDQVLVAAPGGALTRSGDVEPKDDGQFGLALRYYAQALNDTEFGLYYMNLHSRLPFVGVSTEGGIPTYYVEYPEDIQLIGLSFNTNVGAFAWSGEISHRKDSPVQINGSEVIGGLFGALGLAPANTYSPEVRLGERTPGYDLFDITQVQSTLLRIYNQVLGASRLVVIGEAGFTHIHGSLNDHPYGRSTNYGSGSPGDDGFVSNNSAGYRLRGALEYSNVFANVNLSPNLSWSHDVYGFSPSGGAFNEGDKAISIGVDAQYNNTFKASLSYTNFFGGDFNTINDRDFIAASASVTF</sequence>
<accession>A0A455WH51</accession>
<dbReference type="EMBL" id="AP019537">
    <property type="protein sequence ID" value="BBJ05192.1"/>
    <property type="molecule type" value="Genomic_DNA"/>
</dbReference>
<evidence type="ECO:0000256" key="1">
    <source>
        <dbReference type="SAM" id="SignalP"/>
    </source>
</evidence>
<dbReference type="InterPro" id="IPR010727">
    <property type="entry name" value="DUF1302"/>
</dbReference>
<reference evidence="2" key="1">
    <citation type="submission" date="2019-03" db="EMBL/GenBank/DDBJ databases">
        <title>Whole genome analysis of nitrate-reducing bacteria Marinobacter hydrocarbonoclasticus YB03.</title>
        <authorList>
            <person name="Azam A.H."/>
            <person name="Yuk S.R."/>
            <person name="Kamarisima K."/>
            <person name="Miyanaga K."/>
            <person name="Tanji Y."/>
        </authorList>
    </citation>
    <scope>NUCLEOTIDE SEQUENCE</scope>
    <source>
        <strain evidence="2">YB03</strain>
    </source>
</reference>
<protein>
    <recommendedName>
        <fullName evidence="3">DUF1302 domain-containing protein</fullName>
    </recommendedName>
</protein>
<name>A0A455WH51_MARNT</name>
<evidence type="ECO:0000313" key="2">
    <source>
        <dbReference type="EMBL" id="BBJ05192.1"/>
    </source>
</evidence>
<feature type="chain" id="PRO_5019764037" description="DUF1302 domain-containing protein" evidence="1">
    <location>
        <begin position="31"/>
        <end position="569"/>
    </location>
</feature>
<gene>
    <name evidence="2" type="ORF">YBY_30410</name>
</gene>
<dbReference type="AlphaFoldDB" id="A0A455WH51"/>
<keyword evidence="1" id="KW-0732">Signal</keyword>
<proteinExistence type="predicted"/>
<organism evidence="2">
    <name type="scientific">Marinobacter nauticus</name>
    <name type="common">Marinobacter hydrocarbonoclasticus</name>
    <name type="synonym">Marinobacter aquaeolei</name>
    <dbReference type="NCBI Taxonomy" id="2743"/>
    <lineage>
        <taxon>Bacteria</taxon>
        <taxon>Pseudomonadati</taxon>
        <taxon>Pseudomonadota</taxon>
        <taxon>Gammaproteobacteria</taxon>
        <taxon>Pseudomonadales</taxon>
        <taxon>Marinobacteraceae</taxon>
        <taxon>Marinobacter</taxon>
    </lineage>
</organism>
<evidence type="ECO:0008006" key="3">
    <source>
        <dbReference type="Google" id="ProtNLM"/>
    </source>
</evidence>
<dbReference type="Pfam" id="PF06980">
    <property type="entry name" value="DUF1302"/>
    <property type="match status" value="1"/>
</dbReference>